<feature type="compositionally biased region" description="Low complexity" evidence="1">
    <location>
        <begin position="1354"/>
        <end position="1387"/>
    </location>
</feature>
<feature type="region of interest" description="Disordered" evidence="1">
    <location>
        <begin position="594"/>
        <end position="725"/>
    </location>
</feature>
<feature type="region of interest" description="Disordered" evidence="1">
    <location>
        <begin position="1442"/>
        <end position="1488"/>
    </location>
</feature>
<dbReference type="SMART" id="SM00220">
    <property type="entry name" value="S_TKc"/>
    <property type="match status" value="1"/>
</dbReference>
<feature type="compositionally biased region" description="Basic and acidic residues" evidence="1">
    <location>
        <begin position="1475"/>
        <end position="1488"/>
    </location>
</feature>
<proteinExistence type="predicted"/>
<dbReference type="InterPro" id="IPR011009">
    <property type="entry name" value="Kinase-like_dom_sf"/>
</dbReference>
<evidence type="ECO:0000313" key="3">
    <source>
        <dbReference type="EMBL" id="GFR49913.1"/>
    </source>
</evidence>
<feature type="compositionally biased region" description="Low complexity" evidence="1">
    <location>
        <begin position="603"/>
        <end position="658"/>
    </location>
</feature>
<feature type="region of interest" description="Disordered" evidence="1">
    <location>
        <begin position="1098"/>
        <end position="1178"/>
    </location>
</feature>
<evidence type="ECO:0000256" key="1">
    <source>
        <dbReference type="SAM" id="MobiDB-lite"/>
    </source>
</evidence>
<feature type="compositionally biased region" description="Low complexity" evidence="1">
    <location>
        <begin position="1414"/>
        <end position="1426"/>
    </location>
</feature>
<dbReference type="EMBL" id="BMAR01000033">
    <property type="protein sequence ID" value="GFR49913.1"/>
    <property type="molecule type" value="Genomic_DNA"/>
</dbReference>
<gene>
    <name evidence="3" type="ORF">Agub_g12021</name>
</gene>
<reference evidence="3 4" key="1">
    <citation type="journal article" date="2021" name="Sci. Rep.">
        <title>Genome sequencing of the multicellular alga Astrephomene provides insights into convergent evolution of germ-soma differentiation.</title>
        <authorList>
            <person name="Yamashita S."/>
            <person name="Yamamoto K."/>
            <person name="Matsuzaki R."/>
            <person name="Suzuki S."/>
            <person name="Yamaguchi H."/>
            <person name="Hirooka S."/>
            <person name="Minakuchi Y."/>
            <person name="Miyagishima S."/>
            <person name="Kawachi M."/>
            <person name="Toyoda A."/>
            <person name="Nozaki H."/>
        </authorList>
    </citation>
    <scope>NUCLEOTIDE SEQUENCE [LARGE SCALE GENOMIC DNA]</scope>
    <source>
        <strain evidence="3 4">NIES-4017</strain>
    </source>
</reference>
<feature type="region of interest" description="Disordered" evidence="1">
    <location>
        <begin position="837"/>
        <end position="1056"/>
    </location>
</feature>
<dbReference type="Proteomes" id="UP001054857">
    <property type="component" value="Unassembled WGS sequence"/>
</dbReference>
<protein>
    <recommendedName>
        <fullName evidence="2">Protein kinase domain-containing protein</fullName>
    </recommendedName>
</protein>
<feature type="compositionally biased region" description="Pro residues" evidence="1">
    <location>
        <begin position="711"/>
        <end position="720"/>
    </location>
</feature>
<feature type="compositionally biased region" description="Low complexity" evidence="1">
    <location>
        <begin position="668"/>
        <end position="688"/>
    </location>
</feature>
<feature type="region of interest" description="Disordered" evidence="1">
    <location>
        <begin position="320"/>
        <end position="343"/>
    </location>
</feature>
<feature type="compositionally biased region" description="Low complexity" evidence="1">
    <location>
        <begin position="961"/>
        <end position="987"/>
    </location>
</feature>
<feature type="compositionally biased region" description="Polar residues" evidence="1">
    <location>
        <begin position="1150"/>
        <end position="1166"/>
    </location>
</feature>
<feature type="region of interest" description="Disordered" evidence="1">
    <location>
        <begin position="1354"/>
        <end position="1426"/>
    </location>
</feature>
<name>A0AAD3E0B5_9CHLO</name>
<evidence type="ECO:0000313" key="4">
    <source>
        <dbReference type="Proteomes" id="UP001054857"/>
    </source>
</evidence>
<feature type="compositionally biased region" description="Acidic residues" evidence="1">
    <location>
        <begin position="1138"/>
        <end position="1149"/>
    </location>
</feature>
<dbReference type="InterPro" id="IPR051681">
    <property type="entry name" value="Ser/Thr_Kinases-Pseudokinases"/>
</dbReference>
<dbReference type="Pfam" id="PF07714">
    <property type="entry name" value="PK_Tyr_Ser-Thr"/>
    <property type="match status" value="1"/>
</dbReference>
<dbReference type="SUPFAM" id="SSF56112">
    <property type="entry name" value="Protein kinase-like (PK-like)"/>
    <property type="match status" value="1"/>
</dbReference>
<comment type="caution">
    <text evidence="3">The sequence shown here is derived from an EMBL/GenBank/DDBJ whole genome shotgun (WGS) entry which is preliminary data.</text>
</comment>
<dbReference type="PROSITE" id="PS50011">
    <property type="entry name" value="PROTEIN_KINASE_DOM"/>
    <property type="match status" value="1"/>
</dbReference>
<feature type="compositionally biased region" description="Gly residues" evidence="1">
    <location>
        <begin position="1442"/>
        <end position="1454"/>
    </location>
</feature>
<dbReference type="InterPro" id="IPR001245">
    <property type="entry name" value="Ser-Thr/Tyr_kinase_cat_dom"/>
</dbReference>
<feature type="compositionally biased region" description="Polar residues" evidence="1">
    <location>
        <begin position="837"/>
        <end position="846"/>
    </location>
</feature>
<feature type="compositionally biased region" description="Low complexity" evidence="1">
    <location>
        <begin position="1208"/>
        <end position="1224"/>
    </location>
</feature>
<feature type="compositionally biased region" description="Polar residues" evidence="1">
    <location>
        <begin position="941"/>
        <end position="952"/>
    </location>
</feature>
<sequence length="1488" mass="157035">MRVTSFFSFCLRPPDDTVSVALSQKDEVVASAPGPASIAPGTAYETRAALPTSHDADCCARTEPFLTLPTREALQRGSRSNVIYSTADELVKDVQDLRWLGQGAQGVVYEGIWQGATVAVKFSIVEDLDTTAYELLFSRLLSHPNVVQTYVAKVAVLDEKTIHPQQHRPNDLSSSPLSRSPFLYHHHSSSHHHSHHHNHPATAAATAAHPPLRSAAISVPGAQPITTSQSFNASAAASAASAALCRPSAPILAAAAGAATAAGGGSTPRVLSLGGGSIPTARGSRRRSTGNGGASGASVNGFPSSTAGFGGSGALLGPLPSCGSPSQQMAGRTDSFQSDDGFGDPFGRRSTFTDVRAVLASMGAKPGHFITQMVMEHCDHGSLHAAIQRGIFKPNSRWGPKLALRALIRTVREVAQGMFHLHSNNVLHGDLKPANVLLINSRKDRRGYIAKVSDFGLAQFCNKDQDHISNAPWGTLVYMAPERLLHGQLFPASDVFSFGVMLWEMYHGQRPYEGLHAAQIVMACAQGVSHLTWAPDACEELVRISRACLAASPHERPSFEQLMQQLALLEARVRLEGPRISTSVEVAAASSCRQPSSRLSVDATPLRRATTATGATSAAAASTAPGGHHHPQPQQQPRSLQSPQQPLLQQQRQQRSSLECYRNLPGFGSAATTRQQQQQQGAQVVASAKGPCRRSQTLPQLPYAQHSSRPQPQPSQPPPWANQHQEHLPECETGMPAVTAAGAAAAATKAQTQTPAAAAAAAATVTAAAACNEGKGSAGNFLDRPASCREQQQQASSAAALAAAAELAVAGCFSCNSVAGTRESSAFSIVTSFADQQPLSQPQQAHLHQREHQEQGPRQQLRQREEVGSAAATEPAIAAHLGSQHQLHREPQTQPQQQPQRQDDRDSMQEQQENGGRVAEEGASGTPSVVAGVVALASPEAGTQQQQHPSCTQDQQREEQQQGGVQRQEGYRKQQQQSKDDLQQPQQAEGEERSEGQLYGTMAEEGTKPPHAAPLTTSVPRLSGGSSAGGSDNNSTCGDGSVGGGEGGEFRVAPGLEELQDEELAAGTIQQQQQQLQQQQPRAWRVISNRCEDDGVLDHHQHHHRCRHPHPEATDPAAAAAAAAAGRSSRPATSPGVEEGEEGEGEEEGSQGTCSSPPCTNNSGSHRSNKDSGFDNTSSTSCLVVNSEGANACYSSFATAAAPKPHFLQQQQQQQPSPQPPQQQQTLLPALLPLRLSVGGGSGSSNSSICDGGRCNSSSRNCFGCDNNNNNNNSGSRILLPVSDYDCGILDEEAEVVSPRVAASPRGIWGSGIAASASSFIVGSPGNAVNSPVLGSAGSSANPSATLPWLSSAAAGAQPQPQQLPQSPTQFTRQQQPQQQQPQSQQRAVCGQVISSAPQQQLQHHLHLPHPHPHQQQQHPNQHPNPALLNLHMQLQLQFPGLGGGAGAAAGGSGLRRSGSGHHSPAPRRSSTSRLLRECPTIKEEPNS</sequence>
<feature type="domain" description="Protein kinase" evidence="2">
    <location>
        <begin position="267"/>
        <end position="568"/>
    </location>
</feature>
<dbReference type="Gene3D" id="3.30.200.20">
    <property type="entry name" value="Phosphorylase Kinase, domain 1"/>
    <property type="match status" value="1"/>
</dbReference>
<accession>A0AAD3E0B5</accession>
<dbReference type="InterPro" id="IPR008271">
    <property type="entry name" value="Ser/Thr_kinase_AS"/>
</dbReference>
<feature type="region of interest" description="Disordered" evidence="1">
    <location>
        <begin position="162"/>
        <end position="208"/>
    </location>
</feature>
<feature type="compositionally biased region" description="Low complexity" evidence="1">
    <location>
        <begin position="1455"/>
        <end position="1464"/>
    </location>
</feature>
<feature type="compositionally biased region" description="Polar residues" evidence="1">
    <location>
        <begin position="327"/>
        <end position="338"/>
    </location>
</feature>
<dbReference type="GO" id="GO:0005524">
    <property type="term" value="F:ATP binding"/>
    <property type="evidence" value="ECO:0007669"/>
    <property type="project" value="InterPro"/>
</dbReference>
<dbReference type="PANTHER" id="PTHR44329">
    <property type="entry name" value="SERINE/THREONINE-PROTEIN KINASE TNNI3K-RELATED"/>
    <property type="match status" value="1"/>
</dbReference>
<dbReference type="InterPro" id="IPR000719">
    <property type="entry name" value="Prot_kinase_dom"/>
</dbReference>
<dbReference type="PANTHER" id="PTHR44329:SF289">
    <property type="entry name" value="SERINE_THREONINE-PROTEIN KINASE VIK"/>
    <property type="match status" value="1"/>
</dbReference>
<organism evidence="3 4">
    <name type="scientific">Astrephomene gubernaculifera</name>
    <dbReference type="NCBI Taxonomy" id="47775"/>
    <lineage>
        <taxon>Eukaryota</taxon>
        <taxon>Viridiplantae</taxon>
        <taxon>Chlorophyta</taxon>
        <taxon>core chlorophytes</taxon>
        <taxon>Chlorophyceae</taxon>
        <taxon>CS clade</taxon>
        <taxon>Chlamydomonadales</taxon>
        <taxon>Astrephomenaceae</taxon>
        <taxon>Astrephomene</taxon>
    </lineage>
</organism>
<dbReference type="PROSITE" id="PS00108">
    <property type="entry name" value="PROTEIN_KINASE_ST"/>
    <property type="match status" value="1"/>
</dbReference>
<feature type="region of interest" description="Disordered" evidence="1">
    <location>
        <begin position="1205"/>
        <end position="1224"/>
    </location>
</feature>
<feature type="compositionally biased region" description="Basic residues" evidence="1">
    <location>
        <begin position="184"/>
        <end position="199"/>
    </location>
</feature>
<feature type="compositionally biased region" description="Low complexity" evidence="1">
    <location>
        <begin position="172"/>
        <end position="181"/>
    </location>
</feature>
<dbReference type="Gene3D" id="1.10.510.10">
    <property type="entry name" value="Transferase(Phosphotransferase) domain 1"/>
    <property type="match status" value="1"/>
</dbReference>
<evidence type="ECO:0000259" key="2">
    <source>
        <dbReference type="PROSITE" id="PS50011"/>
    </source>
</evidence>
<feature type="compositionally biased region" description="Basic residues" evidence="1">
    <location>
        <begin position="1404"/>
        <end position="1413"/>
    </location>
</feature>
<dbReference type="GO" id="GO:0004674">
    <property type="term" value="F:protein serine/threonine kinase activity"/>
    <property type="evidence" value="ECO:0007669"/>
    <property type="project" value="TreeGrafter"/>
</dbReference>
<feature type="region of interest" description="Disordered" evidence="1">
    <location>
        <begin position="262"/>
        <end position="300"/>
    </location>
</feature>
<keyword evidence="4" id="KW-1185">Reference proteome</keyword>